<dbReference type="EC" id="2.4.-.-" evidence="14"/>
<keyword evidence="7 14" id="KW-1133">Transmembrane helix</keyword>
<dbReference type="EMBL" id="BDDD01005032">
    <property type="protein sequence ID" value="GAV88691.1"/>
    <property type="molecule type" value="Genomic_DNA"/>
</dbReference>
<gene>
    <name evidence="15" type="ORF">CFOL_v3_32113</name>
</gene>
<evidence type="ECO:0000256" key="2">
    <source>
        <dbReference type="ARBA" id="ARBA00007706"/>
    </source>
</evidence>
<dbReference type="GO" id="GO:0009834">
    <property type="term" value="P:plant-type secondary cell wall biogenesis"/>
    <property type="evidence" value="ECO:0007669"/>
    <property type="project" value="TreeGrafter"/>
</dbReference>
<keyword evidence="16" id="KW-1185">Reference proteome</keyword>
<evidence type="ECO:0000256" key="4">
    <source>
        <dbReference type="ARBA" id="ARBA00022679"/>
    </source>
</evidence>
<keyword evidence="5 14" id="KW-0812">Transmembrane</keyword>
<evidence type="ECO:0000256" key="8">
    <source>
        <dbReference type="ARBA" id="ARBA00023034"/>
    </source>
</evidence>
<evidence type="ECO:0000256" key="9">
    <source>
        <dbReference type="ARBA" id="ARBA00023136"/>
    </source>
</evidence>
<dbReference type="GO" id="GO:0015018">
    <property type="term" value="F:galactosylgalactosylxylosylprotein 3-beta-glucuronosyltransferase activity"/>
    <property type="evidence" value="ECO:0007669"/>
    <property type="project" value="InterPro"/>
</dbReference>
<proteinExistence type="inferred from homology"/>
<evidence type="ECO:0000256" key="1">
    <source>
        <dbReference type="ARBA" id="ARBA00004323"/>
    </source>
</evidence>
<dbReference type="Proteomes" id="UP000187406">
    <property type="component" value="Unassembled WGS sequence"/>
</dbReference>
<evidence type="ECO:0000256" key="11">
    <source>
        <dbReference type="ARBA" id="ARBA00023316"/>
    </source>
</evidence>
<evidence type="ECO:0000313" key="15">
    <source>
        <dbReference type="EMBL" id="GAV88691.1"/>
    </source>
</evidence>
<keyword evidence="9 14" id="KW-0472">Membrane</keyword>
<dbReference type="InterPro" id="IPR005027">
    <property type="entry name" value="Glyco_trans_43"/>
</dbReference>
<reference evidence="16" key="1">
    <citation type="submission" date="2016-04" db="EMBL/GenBank/DDBJ databases">
        <title>Cephalotus genome sequencing.</title>
        <authorList>
            <person name="Fukushima K."/>
            <person name="Hasebe M."/>
            <person name="Fang X."/>
        </authorList>
    </citation>
    <scope>NUCLEOTIDE SEQUENCE [LARGE SCALE GENOMIC DNA]</scope>
    <source>
        <strain evidence="16">cv. St1</strain>
    </source>
</reference>
<evidence type="ECO:0000256" key="5">
    <source>
        <dbReference type="ARBA" id="ARBA00022692"/>
    </source>
</evidence>
<keyword evidence="4 14" id="KW-0808">Transferase</keyword>
<keyword evidence="10" id="KW-0325">Glycoprotein</keyword>
<keyword evidence="12" id="KW-0464">Manganese</keyword>
<keyword evidence="3" id="KW-0328">Glycosyltransferase</keyword>
<dbReference type="Gene3D" id="3.90.550.10">
    <property type="entry name" value="Spore Coat Polysaccharide Biosynthesis Protein SpsA, Chain A"/>
    <property type="match status" value="1"/>
</dbReference>
<evidence type="ECO:0000256" key="10">
    <source>
        <dbReference type="ARBA" id="ARBA00023180"/>
    </source>
</evidence>
<evidence type="ECO:0000256" key="3">
    <source>
        <dbReference type="ARBA" id="ARBA00022676"/>
    </source>
</evidence>
<evidence type="ECO:0000256" key="7">
    <source>
        <dbReference type="ARBA" id="ARBA00022989"/>
    </source>
</evidence>
<dbReference type="Pfam" id="PF03360">
    <property type="entry name" value="Glyco_transf_43"/>
    <property type="match status" value="1"/>
</dbReference>
<dbReference type="GO" id="GO:0042285">
    <property type="term" value="F:xylosyltransferase activity"/>
    <property type="evidence" value="ECO:0007669"/>
    <property type="project" value="TreeGrafter"/>
</dbReference>
<evidence type="ECO:0000313" key="16">
    <source>
        <dbReference type="Proteomes" id="UP000187406"/>
    </source>
</evidence>
<dbReference type="InParanoid" id="A0A1Q3D8C7"/>
<dbReference type="GO" id="GO:0071555">
    <property type="term" value="P:cell wall organization"/>
    <property type="evidence" value="ECO:0007669"/>
    <property type="project" value="UniProtKB-KW"/>
</dbReference>
<comment type="function">
    <text evidence="14">Involved in the synthesis of glucuronoxylan hemicellulose in secondary cell walls.</text>
</comment>
<comment type="similarity">
    <text evidence="2 14">Belongs to the glycosyltransferase 43 family.</text>
</comment>
<dbReference type="GO" id="GO:0010417">
    <property type="term" value="P:glucuronoxylan biosynthetic process"/>
    <property type="evidence" value="ECO:0007669"/>
    <property type="project" value="TreeGrafter"/>
</dbReference>
<sequence length="444" mass="49971">MAAIRRALSPVPRAGTLLSGVASVASPLSKASSFAQNYPQSDGLLPSLVLGSSDSQAYVPDVFSPRSSRPFERSKPKGQVWRRPLFHFFVCFAVGFFIGLTPFLSMNLYTNLMPANQAFSFEVVSAAGHSQIYAGKTGHVMPLVDSSGLRNNATLEPPVVERKLTDGISDATPINKSFPQDSALGNRKLLIIVTPTYTRPFQTYYMNRLAHTLKLVPHPLLWIVVEMIPQSAETADILRRNGIMYRHLICNKNVTNVKDRSVQQRNVALSHIETHRLDGIVYFADDDNIYATDLFEQMRQIRRFGTWMVTKLIGDKSKAILEGPICNGTQVIGWHINESSGKSRRFHADMSGFAFNSTILWDPKRWHRPTLVPIRQLDTVNNGFQVSTFIEQVVEDESQMEGLLQDCSRILVWHLHLESSYSFYPNKWFMKNNLDVVAPLAQIS</sequence>
<dbReference type="AlphaFoldDB" id="A0A1Q3D8C7"/>
<organism evidence="15 16">
    <name type="scientific">Cephalotus follicularis</name>
    <name type="common">Albany pitcher plant</name>
    <dbReference type="NCBI Taxonomy" id="3775"/>
    <lineage>
        <taxon>Eukaryota</taxon>
        <taxon>Viridiplantae</taxon>
        <taxon>Streptophyta</taxon>
        <taxon>Embryophyta</taxon>
        <taxon>Tracheophyta</taxon>
        <taxon>Spermatophyta</taxon>
        <taxon>Magnoliopsida</taxon>
        <taxon>eudicotyledons</taxon>
        <taxon>Gunneridae</taxon>
        <taxon>Pentapetalae</taxon>
        <taxon>rosids</taxon>
        <taxon>fabids</taxon>
        <taxon>Oxalidales</taxon>
        <taxon>Cephalotaceae</taxon>
        <taxon>Cephalotus</taxon>
    </lineage>
</organism>
<evidence type="ECO:0000256" key="6">
    <source>
        <dbReference type="ARBA" id="ARBA00022968"/>
    </source>
</evidence>
<feature type="transmembrane region" description="Helical" evidence="14">
    <location>
        <begin position="85"/>
        <end position="104"/>
    </location>
</feature>
<protein>
    <recommendedName>
        <fullName evidence="14">Glycosyltransferases</fullName>
        <ecNumber evidence="14">2.4.-.-</ecNumber>
    </recommendedName>
</protein>
<name>A0A1Q3D8C7_CEPFO</name>
<dbReference type="STRING" id="3775.A0A1Q3D8C7"/>
<accession>A0A1Q3D8C7</accession>
<comment type="cofactor">
    <cofactor evidence="12">
        <name>Mn(2+)</name>
        <dbReference type="ChEBI" id="CHEBI:29035"/>
    </cofactor>
</comment>
<evidence type="ECO:0000256" key="13">
    <source>
        <dbReference type="PIRSR" id="PIRSR605027-4"/>
    </source>
</evidence>
<dbReference type="InterPro" id="IPR029044">
    <property type="entry name" value="Nucleotide-diphossugar_trans"/>
</dbReference>
<dbReference type="PANTHER" id="PTHR10896">
    <property type="entry name" value="GALACTOSYLGALACTOSYLXYLOSYLPROTEIN 3-BETA-GLUCURONOSYLTRANSFERASE BETA-1,3-GLUCURONYLTRANSFERASE"/>
    <property type="match status" value="1"/>
</dbReference>
<evidence type="ECO:0000256" key="14">
    <source>
        <dbReference type="RuleBase" id="RU363127"/>
    </source>
</evidence>
<feature type="site" description="Interaction with galactose moiety of substrate glycoprotein" evidence="13">
    <location>
        <position position="322"/>
    </location>
</feature>
<dbReference type="PANTHER" id="PTHR10896:SF20">
    <property type="entry name" value="BETA-1,4-XYLOSYLTRANSFERASE IRX9L-RELATED"/>
    <property type="match status" value="1"/>
</dbReference>
<dbReference type="FunFam" id="3.90.550.10:FF:000064">
    <property type="entry name" value="Glycosyltransferases"/>
    <property type="match status" value="1"/>
</dbReference>
<keyword evidence="11 14" id="KW-0961">Cell wall biogenesis/degradation</keyword>
<keyword evidence="12" id="KW-0479">Metal-binding</keyword>
<dbReference type="GO" id="GO:0000139">
    <property type="term" value="C:Golgi membrane"/>
    <property type="evidence" value="ECO:0007669"/>
    <property type="project" value="UniProtKB-SubCell"/>
</dbReference>
<feature type="binding site" evidence="12">
    <location>
        <position position="287"/>
    </location>
    <ligand>
        <name>Mn(2+)</name>
        <dbReference type="ChEBI" id="CHEBI:29035"/>
    </ligand>
</feature>
<comment type="caution">
    <text evidence="15">The sequence shown here is derived from an EMBL/GenBank/DDBJ whole genome shotgun (WGS) entry which is preliminary data.</text>
</comment>
<dbReference type="OrthoDB" id="675023at2759"/>
<keyword evidence="8 14" id="KW-0333">Golgi apparatus</keyword>
<dbReference type="SUPFAM" id="SSF53448">
    <property type="entry name" value="Nucleotide-diphospho-sugar transferases"/>
    <property type="match status" value="1"/>
</dbReference>
<dbReference type="GO" id="GO:0046872">
    <property type="term" value="F:metal ion binding"/>
    <property type="evidence" value="ECO:0007669"/>
    <property type="project" value="UniProtKB-KW"/>
</dbReference>
<evidence type="ECO:0000256" key="12">
    <source>
        <dbReference type="PIRSR" id="PIRSR605027-3"/>
    </source>
</evidence>
<comment type="subcellular location">
    <subcellularLocation>
        <location evidence="1 14">Golgi apparatus membrane</location>
        <topology evidence="1 14">Single-pass type II membrane protein</topology>
    </subcellularLocation>
</comment>
<keyword evidence="6 14" id="KW-0735">Signal-anchor</keyword>
<dbReference type="CDD" id="cd00218">
    <property type="entry name" value="GlcAT-I"/>
    <property type="match status" value="1"/>
</dbReference>